<dbReference type="InterPro" id="IPR050525">
    <property type="entry name" value="ECM_Assembly_Org"/>
</dbReference>
<comment type="subcellular location">
    <subcellularLocation>
        <location evidence="1">Secreted</location>
    </subcellularLocation>
</comment>
<dbReference type="Gene3D" id="3.40.50.410">
    <property type="entry name" value="von Willebrand factor, type A domain"/>
    <property type="match status" value="2"/>
</dbReference>
<dbReference type="PANTHER" id="PTHR24020:SF84">
    <property type="entry name" value="VWFA DOMAIN-CONTAINING PROTEIN"/>
    <property type="match status" value="1"/>
</dbReference>
<evidence type="ECO:0000256" key="6">
    <source>
        <dbReference type="SAM" id="SignalP"/>
    </source>
</evidence>
<feature type="signal peptide" evidence="6">
    <location>
        <begin position="1"/>
        <end position="20"/>
    </location>
</feature>
<dbReference type="PROSITE" id="PS50234">
    <property type="entry name" value="VWFA"/>
    <property type="match status" value="2"/>
</dbReference>
<sequence length="396" mass="43729">MRVALALTTLINVLITNAHGVDVSCGNNPADIGFVLDSSSSIWPPHYSMMLDFVNSFIDSFQIGPEKVQIAAITYSDRVHKEFFFNEFTEKEPLKNRVSAITQKLGGTQTAQGIDFMRTKVFKHANGMRDGVPHIVIVITDGVSRRPEDTKEAAKKAKQEGLMVYAVGVGLKVDGNELADIASDPSYVFEVDNFDALNEIKEILAVKVCVKACGENRPADVVFLVDSYKSGDSHTKKSLDFVGNLSKQFEIGEDQIRVGLVQQCLIGGFPLSQYMSRDALEHDVKQVQIHDFADVMEHMTLRSFTVEEGSRPSAKKIAVAILDSAFPDEERVRIAADQAKEKDIEIFVVGVGAGASYRELTIVASSPFEDHIFEVESYDDLPDVTEKVKLNVCKDL</sequence>
<dbReference type="FunFam" id="3.40.50.410:FF:000004">
    <property type="entry name" value="collagen alpha-6(VI) chain"/>
    <property type="match status" value="1"/>
</dbReference>
<keyword evidence="4" id="KW-0677">Repeat</keyword>
<comment type="caution">
    <text evidence="8">The sequence shown here is derived from an EMBL/GenBank/DDBJ whole genome shotgun (WGS) entry which is preliminary data.</text>
</comment>
<evidence type="ECO:0000256" key="2">
    <source>
        <dbReference type="ARBA" id="ARBA00022525"/>
    </source>
</evidence>
<feature type="domain" description="VWFA" evidence="7">
    <location>
        <begin position="31"/>
        <end position="204"/>
    </location>
</feature>
<organism evidence="8 9">
    <name type="scientific">Owenia fusiformis</name>
    <name type="common">Polychaete worm</name>
    <dbReference type="NCBI Taxonomy" id="6347"/>
    <lineage>
        <taxon>Eukaryota</taxon>
        <taxon>Metazoa</taxon>
        <taxon>Spiralia</taxon>
        <taxon>Lophotrochozoa</taxon>
        <taxon>Annelida</taxon>
        <taxon>Polychaeta</taxon>
        <taxon>Sedentaria</taxon>
        <taxon>Canalipalpata</taxon>
        <taxon>Sabellida</taxon>
        <taxon>Oweniida</taxon>
        <taxon>Oweniidae</taxon>
        <taxon>Owenia</taxon>
    </lineage>
</organism>
<keyword evidence="3 6" id="KW-0732">Signal</keyword>
<evidence type="ECO:0000259" key="7">
    <source>
        <dbReference type="PROSITE" id="PS50234"/>
    </source>
</evidence>
<evidence type="ECO:0000256" key="5">
    <source>
        <dbReference type="ARBA" id="ARBA00023180"/>
    </source>
</evidence>
<accession>A0A8S4PLN6</accession>
<evidence type="ECO:0000256" key="4">
    <source>
        <dbReference type="ARBA" id="ARBA00022737"/>
    </source>
</evidence>
<dbReference type="AlphaFoldDB" id="A0A8S4PLN6"/>
<protein>
    <recommendedName>
        <fullName evidence="7">VWFA domain-containing protein</fullName>
    </recommendedName>
</protein>
<dbReference type="GO" id="GO:0005576">
    <property type="term" value="C:extracellular region"/>
    <property type="evidence" value="ECO:0007669"/>
    <property type="project" value="UniProtKB-SubCell"/>
</dbReference>
<gene>
    <name evidence="8" type="ORF">OFUS_LOCUS17450</name>
</gene>
<dbReference type="OrthoDB" id="687730at2759"/>
<dbReference type="SMART" id="SM00327">
    <property type="entry name" value="VWA"/>
    <property type="match status" value="2"/>
</dbReference>
<dbReference type="EMBL" id="CAIIXF020000008">
    <property type="protein sequence ID" value="CAH1792492.1"/>
    <property type="molecule type" value="Genomic_DNA"/>
</dbReference>
<name>A0A8S4PLN6_OWEFU</name>
<dbReference type="Pfam" id="PF00092">
    <property type="entry name" value="VWA"/>
    <property type="match status" value="2"/>
</dbReference>
<keyword evidence="2" id="KW-0964">Secreted</keyword>
<evidence type="ECO:0000256" key="3">
    <source>
        <dbReference type="ARBA" id="ARBA00022729"/>
    </source>
</evidence>
<reference evidence="8" key="1">
    <citation type="submission" date="2022-03" db="EMBL/GenBank/DDBJ databases">
        <authorList>
            <person name="Martin C."/>
        </authorList>
    </citation>
    <scope>NUCLEOTIDE SEQUENCE</scope>
</reference>
<keyword evidence="9" id="KW-1185">Reference proteome</keyword>
<keyword evidence="5" id="KW-0325">Glycoprotein</keyword>
<feature type="domain" description="VWFA" evidence="7">
    <location>
        <begin position="220"/>
        <end position="388"/>
    </location>
</feature>
<feature type="chain" id="PRO_5035922765" description="VWFA domain-containing protein" evidence="6">
    <location>
        <begin position="21"/>
        <end position="396"/>
    </location>
</feature>
<evidence type="ECO:0000313" key="8">
    <source>
        <dbReference type="EMBL" id="CAH1792492.1"/>
    </source>
</evidence>
<proteinExistence type="predicted"/>
<evidence type="ECO:0000313" key="9">
    <source>
        <dbReference type="Proteomes" id="UP000749559"/>
    </source>
</evidence>
<dbReference type="Proteomes" id="UP000749559">
    <property type="component" value="Unassembled WGS sequence"/>
</dbReference>
<dbReference type="SUPFAM" id="SSF53300">
    <property type="entry name" value="vWA-like"/>
    <property type="match status" value="2"/>
</dbReference>
<evidence type="ECO:0000256" key="1">
    <source>
        <dbReference type="ARBA" id="ARBA00004613"/>
    </source>
</evidence>
<dbReference type="InterPro" id="IPR036465">
    <property type="entry name" value="vWFA_dom_sf"/>
</dbReference>
<dbReference type="PANTHER" id="PTHR24020">
    <property type="entry name" value="COLLAGEN ALPHA"/>
    <property type="match status" value="1"/>
</dbReference>
<dbReference type="InterPro" id="IPR002035">
    <property type="entry name" value="VWF_A"/>
</dbReference>
<dbReference type="PRINTS" id="PR00453">
    <property type="entry name" value="VWFADOMAIN"/>
</dbReference>